<dbReference type="PANTHER" id="PTHR48111:SF4">
    <property type="entry name" value="DNA-BINDING DUAL TRANSCRIPTIONAL REGULATOR OMPR"/>
    <property type="match status" value="1"/>
</dbReference>
<dbReference type="Pfam" id="PF00072">
    <property type="entry name" value="Response_reg"/>
    <property type="match status" value="1"/>
</dbReference>
<dbReference type="AlphaFoldDB" id="A0A933S9G8"/>
<dbReference type="PANTHER" id="PTHR48111">
    <property type="entry name" value="REGULATOR OF RPOS"/>
    <property type="match status" value="1"/>
</dbReference>
<feature type="domain" description="Response regulatory" evidence="6">
    <location>
        <begin position="2"/>
        <end position="119"/>
    </location>
</feature>
<dbReference type="EMBL" id="JACRIW010000022">
    <property type="protein sequence ID" value="MBI5168421.1"/>
    <property type="molecule type" value="Genomic_DNA"/>
</dbReference>
<evidence type="ECO:0000256" key="2">
    <source>
        <dbReference type="ARBA" id="ARBA00023015"/>
    </source>
</evidence>
<evidence type="ECO:0000256" key="3">
    <source>
        <dbReference type="ARBA" id="ARBA00023125"/>
    </source>
</evidence>
<protein>
    <submittedName>
        <fullName evidence="7">Response regulator transcription factor</fullName>
    </submittedName>
</protein>
<dbReference type="Proteomes" id="UP000696931">
    <property type="component" value="Unassembled WGS sequence"/>
</dbReference>
<evidence type="ECO:0000256" key="4">
    <source>
        <dbReference type="ARBA" id="ARBA00023163"/>
    </source>
</evidence>
<keyword evidence="4" id="KW-0804">Transcription</keyword>
<evidence type="ECO:0000259" key="6">
    <source>
        <dbReference type="PROSITE" id="PS50110"/>
    </source>
</evidence>
<reference evidence="7" key="1">
    <citation type="submission" date="2020-07" db="EMBL/GenBank/DDBJ databases">
        <title>Huge and variable diversity of episymbiotic CPR bacteria and DPANN archaea in groundwater ecosystems.</title>
        <authorList>
            <person name="He C.Y."/>
            <person name="Keren R."/>
            <person name="Whittaker M."/>
            <person name="Farag I.F."/>
            <person name="Doudna J."/>
            <person name="Cate J.H.D."/>
            <person name="Banfield J.F."/>
        </authorList>
    </citation>
    <scope>NUCLEOTIDE SEQUENCE</scope>
    <source>
        <strain evidence="7">NC_groundwater_1813_Pr3_B-0.1um_71_17</strain>
    </source>
</reference>
<sequence>MRVLVVVNEVVARRAVEAALQRGGFQTVGVGDGLAAWEILKRADSPRLMVLDWAMEGFDGAEILARLHAMPGRAPFHVVMTSVRTRPEDVVAALEAGADDYVTKPFHAGELRARVQVGARHLEQVDALERRIAELLRPAA</sequence>
<evidence type="ECO:0000256" key="5">
    <source>
        <dbReference type="PROSITE-ProRule" id="PRU00169"/>
    </source>
</evidence>
<comment type="caution">
    <text evidence="7">The sequence shown here is derived from an EMBL/GenBank/DDBJ whole genome shotgun (WGS) entry which is preliminary data.</text>
</comment>
<evidence type="ECO:0000313" key="7">
    <source>
        <dbReference type="EMBL" id="MBI5168421.1"/>
    </source>
</evidence>
<dbReference type="InterPro" id="IPR001789">
    <property type="entry name" value="Sig_transdc_resp-reg_receiver"/>
</dbReference>
<keyword evidence="1 5" id="KW-0597">Phosphoprotein</keyword>
<dbReference type="GO" id="GO:0000156">
    <property type="term" value="F:phosphorelay response regulator activity"/>
    <property type="evidence" value="ECO:0007669"/>
    <property type="project" value="TreeGrafter"/>
</dbReference>
<proteinExistence type="predicted"/>
<gene>
    <name evidence="7" type="ORF">HZA61_02935</name>
</gene>
<dbReference type="InterPro" id="IPR011006">
    <property type="entry name" value="CheY-like_superfamily"/>
</dbReference>
<keyword evidence="2" id="KW-0805">Transcription regulation</keyword>
<dbReference type="GO" id="GO:0032993">
    <property type="term" value="C:protein-DNA complex"/>
    <property type="evidence" value="ECO:0007669"/>
    <property type="project" value="TreeGrafter"/>
</dbReference>
<dbReference type="PROSITE" id="PS50110">
    <property type="entry name" value="RESPONSE_REGULATORY"/>
    <property type="match status" value="1"/>
</dbReference>
<name>A0A933S9G8_UNCEI</name>
<dbReference type="GO" id="GO:0006355">
    <property type="term" value="P:regulation of DNA-templated transcription"/>
    <property type="evidence" value="ECO:0007669"/>
    <property type="project" value="TreeGrafter"/>
</dbReference>
<dbReference type="InterPro" id="IPR039420">
    <property type="entry name" value="WalR-like"/>
</dbReference>
<dbReference type="GO" id="GO:0005829">
    <property type="term" value="C:cytosol"/>
    <property type="evidence" value="ECO:0007669"/>
    <property type="project" value="TreeGrafter"/>
</dbReference>
<dbReference type="SMART" id="SM00448">
    <property type="entry name" value="REC"/>
    <property type="match status" value="1"/>
</dbReference>
<evidence type="ECO:0000313" key="8">
    <source>
        <dbReference type="Proteomes" id="UP000696931"/>
    </source>
</evidence>
<feature type="modified residue" description="4-aspartylphosphate" evidence="5">
    <location>
        <position position="52"/>
    </location>
</feature>
<dbReference type="SUPFAM" id="SSF52172">
    <property type="entry name" value="CheY-like"/>
    <property type="match status" value="1"/>
</dbReference>
<dbReference type="Gene3D" id="3.40.50.2300">
    <property type="match status" value="1"/>
</dbReference>
<evidence type="ECO:0000256" key="1">
    <source>
        <dbReference type="ARBA" id="ARBA00022553"/>
    </source>
</evidence>
<dbReference type="GO" id="GO:0000976">
    <property type="term" value="F:transcription cis-regulatory region binding"/>
    <property type="evidence" value="ECO:0007669"/>
    <property type="project" value="TreeGrafter"/>
</dbReference>
<keyword evidence="3" id="KW-0238">DNA-binding</keyword>
<organism evidence="7 8">
    <name type="scientific">Eiseniibacteriota bacterium</name>
    <dbReference type="NCBI Taxonomy" id="2212470"/>
    <lineage>
        <taxon>Bacteria</taxon>
        <taxon>Candidatus Eiseniibacteriota</taxon>
    </lineage>
</organism>
<accession>A0A933S9G8</accession>